<organism evidence="2 3">
    <name type="scientific">Nesidiocoris tenuis</name>
    <dbReference type="NCBI Taxonomy" id="355587"/>
    <lineage>
        <taxon>Eukaryota</taxon>
        <taxon>Metazoa</taxon>
        <taxon>Ecdysozoa</taxon>
        <taxon>Arthropoda</taxon>
        <taxon>Hexapoda</taxon>
        <taxon>Insecta</taxon>
        <taxon>Pterygota</taxon>
        <taxon>Neoptera</taxon>
        <taxon>Paraneoptera</taxon>
        <taxon>Hemiptera</taxon>
        <taxon>Heteroptera</taxon>
        <taxon>Panheteroptera</taxon>
        <taxon>Cimicomorpha</taxon>
        <taxon>Miridae</taxon>
        <taxon>Dicyphina</taxon>
        <taxon>Nesidiocoris</taxon>
    </lineage>
</organism>
<evidence type="ECO:0000313" key="3">
    <source>
        <dbReference type="Proteomes" id="UP000479000"/>
    </source>
</evidence>
<evidence type="ECO:0000313" key="2">
    <source>
        <dbReference type="EMBL" id="CAB0003582.1"/>
    </source>
</evidence>
<dbReference type="EMBL" id="CADCXU010013530">
    <property type="protein sequence ID" value="CAB0003582.1"/>
    <property type="molecule type" value="Genomic_DNA"/>
</dbReference>
<gene>
    <name evidence="2" type="ORF">NTEN_LOCUS9099</name>
</gene>
<name>A0A6H5GJK0_9HEMI</name>
<proteinExistence type="predicted"/>
<protein>
    <submittedName>
        <fullName evidence="2">Uncharacterized protein</fullName>
    </submittedName>
</protein>
<reference evidence="2 3" key="1">
    <citation type="submission" date="2020-02" db="EMBL/GenBank/DDBJ databases">
        <authorList>
            <person name="Ferguson B K."/>
        </authorList>
    </citation>
    <scope>NUCLEOTIDE SEQUENCE [LARGE SCALE GENOMIC DNA]</scope>
</reference>
<keyword evidence="3" id="KW-1185">Reference proteome</keyword>
<sequence>MEGTLAPLLPQVTPFSRPRTVISCTTDGKPPGKRLVSEGGKIIIRYIQGRKKKTLGPSAPCWLRIITRIRTIIRFGMRSEAQHQEQGQFEVESQFLGLDQSKDQGYSEDKGQDQEHHSHQH</sequence>
<dbReference type="Proteomes" id="UP000479000">
    <property type="component" value="Unassembled WGS sequence"/>
</dbReference>
<dbReference type="AlphaFoldDB" id="A0A6H5GJK0"/>
<evidence type="ECO:0000256" key="1">
    <source>
        <dbReference type="SAM" id="MobiDB-lite"/>
    </source>
</evidence>
<accession>A0A6H5GJK0</accession>
<feature type="region of interest" description="Disordered" evidence="1">
    <location>
        <begin position="100"/>
        <end position="121"/>
    </location>
</feature>